<dbReference type="Proteomes" id="UP000190285">
    <property type="component" value="Unassembled WGS sequence"/>
</dbReference>
<reference evidence="2 3" key="1">
    <citation type="submission" date="2017-02" db="EMBL/GenBank/DDBJ databases">
        <authorList>
            <person name="Peterson S.W."/>
        </authorList>
    </citation>
    <scope>NUCLEOTIDE SEQUENCE [LARGE SCALE GENOMIC DNA]</scope>
    <source>
        <strain evidence="2 3">M1</strain>
    </source>
</reference>
<evidence type="ECO:0000313" key="2">
    <source>
        <dbReference type="EMBL" id="SKC56117.1"/>
    </source>
</evidence>
<protein>
    <submittedName>
        <fullName evidence="2">Flagellar protein FlgJ</fullName>
    </submittedName>
</protein>
<gene>
    <name evidence="2" type="ORF">SAMN02194393_01435</name>
</gene>
<keyword evidence="2" id="KW-0966">Cell projection</keyword>
<name>A0A1T5JXH6_9FIRM</name>
<keyword evidence="3" id="KW-1185">Reference proteome</keyword>
<keyword evidence="2" id="KW-0969">Cilium</keyword>
<dbReference type="AlphaFoldDB" id="A0A1T5JXH6"/>
<organism evidence="2 3">
    <name type="scientific">Maledivibacter halophilus</name>
    <dbReference type="NCBI Taxonomy" id="36842"/>
    <lineage>
        <taxon>Bacteria</taxon>
        <taxon>Bacillati</taxon>
        <taxon>Bacillota</taxon>
        <taxon>Clostridia</taxon>
        <taxon>Peptostreptococcales</taxon>
        <taxon>Caminicellaceae</taxon>
        <taxon>Maledivibacter</taxon>
    </lineage>
</organism>
<dbReference type="OrthoDB" id="9796740at2"/>
<dbReference type="STRING" id="36842.SAMN02194393_01435"/>
<dbReference type="RefSeq" id="WP_079490453.1">
    <property type="nucleotide sequence ID" value="NZ_FUZT01000003.1"/>
</dbReference>
<accession>A0A1T5JXH6</accession>
<dbReference type="Pfam" id="PF10135">
    <property type="entry name" value="Rod-binding"/>
    <property type="match status" value="1"/>
</dbReference>
<feature type="domain" description="Flagellar protein FlgJ N-terminal" evidence="1">
    <location>
        <begin position="59"/>
        <end position="107"/>
    </location>
</feature>
<dbReference type="InterPro" id="IPR019301">
    <property type="entry name" value="Flagellar_prot_FlgJ_N"/>
</dbReference>
<proteinExistence type="predicted"/>
<keyword evidence="2" id="KW-0282">Flagellum</keyword>
<dbReference type="EMBL" id="FUZT01000003">
    <property type="protein sequence ID" value="SKC56117.1"/>
    <property type="molecule type" value="Genomic_DNA"/>
</dbReference>
<sequence length="113" mass="13058">MKISNLNINPINQAKNTIDTNKTDEFKKILESVEKSNDTEKLKEACNSFEEIFTNILLKNMRRTVIDGELLEKSYAREIFEEKLDEEIAREVSKGQGIGLSNLMYEQLSKNNK</sequence>
<evidence type="ECO:0000259" key="1">
    <source>
        <dbReference type="Pfam" id="PF10135"/>
    </source>
</evidence>
<evidence type="ECO:0000313" key="3">
    <source>
        <dbReference type="Proteomes" id="UP000190285"/>
    </source>
</evidence>